<keyword evidence="5" id="KW-0808">Transferase</keyword>
<keyword evidence="9" id="KW-0630">Potassium</keyword>
<dbReference type="eggNOG" id="ENOG502SGJP">
    <property type="taxonomic scope" value="Eukaryota"/>
</dbReference>
<feature type="region of interest" description="Disordered" evidence="13">
    <location>
        <begin position="1"/>
        <end position="23"/>
    </location>
</feature>
<evidence type="ECO:0000313" key="15">
    <source>
        <dbReference type="EMBL" id="EED94595.1"/>
    </source>
</evidence>
<evidence type="ECO:0000256" key="6">
    <source>
        <dbReference type="ARBA" id="ARBA00022741"/>
    </source>
</evidence>
<keyword evidence="6" id="KW-0547">Nucleotide-binding</keyword>
<gene>
    <name evidence="15" type="ORF">THAPSDRAFT_2124</name>
</gene>
<dbReference type="GO" id="GO:0015937">
    <property type="term" value="P:coenzyme A biosynthetic process"/>
    <property type="evidence" value="ECO:0007669"/>
    <property type="project" value="UniProtKB-KW"/>
</dbReference>
<evidence type="ECO:0000256" key="13">
    <source>
        <dbReference type="SAM" id="MobiDB-lite"/>
    </source>
</evidence>
<dbReference type="GO" id="GO:0005524">
    <property type="term" value="F:ATP binding"/>
    <property type="evidence" value="ECO:0007669"/>
    <property type="project" value="UniProtKB-KW"/>
</dbReference>
<feature type="region of interest" description="Disordered" evidence="13">
    <location>
        <begin position="423"/>
        <end position="478"/>
    </location>
</feature>
<dbReference type="Pfam" id="PF03309">
    <property type="entry name" value="Pan_kinase"/>
    <property type="match status" value="1"/>
</dbReference>
<evidence type="ECO:0000256" key="12">
    <source>
        <dbReference type="ARBA" id="ARBA00040883"/>
    </source>
</evidence>
<comment type="subcellular location">
    <subcellularLocation>
        <location evidence="2">Cytoplasm</location>
    </subcellularLocation>
</comment>
<evidence type="ECO:0000259" key="14">
    <source>
        <dbReference type="Pfam" id="PF21743"/>
    </source>
</evidence>
<dbReference type="RefSeq" id="XP_002287152.1">
    <property type="nucleotide sequence ID" value="XM_002287116.1"/>
</dbReference>
<dbReference type="InterPro" id="IPR043129">
    <property type="entry name" value="ATPase_NBD"/>
</dbReference>
<evidence type="ECO:0000256" key="3">
    <source>
        <dbReference type="ARBA" id="ARBA00011738"/>
    </source>
</evidence>
<evidence type="ECO:0000313" key="16">
    <source>
        <dbReference type="Proteomes" id="UP000001449"/>
    </source>
</evidence>
<dbReference type="STRING" id="35128.B8BTF9"/>
<organism evidence="15 16">
    <name type="scientific">Thalassiosira pseudonana</name>
    <name type="common">Marine diatom</name>
    <name type="synonym">Cyclotella nana</name>
    <dbReference type="NCBI Taxonomy" id="35128"/>
    <lineage>
        <taxon>Eukaryota</taxon>
        <taxon>Sar</taxon>
        <taxon>Stramenopiles</taxon>
        <taxon>Ochrophyta</taxon>
        <taxon>Bacillariophyta</taxon>
        <taxon>Coscinodiscophyceae</taxon>
        <taxon>Thalassiosirophycidae</taxon>
        <taxon>Thalassiosirales</taxon>
        <taxon>Thalassiosiraceae</taxon>
        <taxon>Thalassiosira</taxon>
    </lineage>
</organism>
<dbReference type="PANTHER" id="PTHR34265:SF1">
    <property type="entry name" value="TYPE III PANTOTHENATE KINASE"/>
    <property type="match status" value="1"/>
</dbReference>
<evidence type="ECO:0000256" key="9">
    <source>
        <dbReference type="ARBA" id="ARBA00022958"/>
    </source>
</evidence>
<dbReference type="OMA" id="ANDMTED"/>
<sequence length="561" mass="62069">MSDNNAAAAPSRAPTTQWPESTPLDGEQMIISISCGNTHLHWATHHGAAEDFNPMIFWRTPHLSAQDTSTPDLLAVLSRNLPEAAHDFIFGGSEATIEAFDKHAATREVTHISVYCVSTNRGQAAALEQLFMSIPSRFYVMQGDDFFKRAEGRLATLKGAAHLNGHPVLVFDGGTATTYSATDCAGNILGGGIGPGLQSKFRSLKNDTDSLPHIGAKDVIERVKEAVESGNPLPIFATNTQEAIIVDAFQEFAGKGRNVIEAWLEKAYKSSARQKAGTKLNTEHTVLVTGGDGDILQLLLMHDHGRIIEHIDKGAEPKYEVEGSKHLIHYGVTAVLVEQVRLKRNRADFCEAVNADHVGQRVAKMFDVEADDGDNVYRGRVVKVVEAEGGKKEYNIKYDDGDEEDVSLDTLFDLMEMYRVHGEKHKKSSKKDTPQRDVGAKKAEKKEAVLSHTEAPAKVVKKQPTVTEQPAAKKAKTMDHIAVKVNDSKPKSFIRQRVSKDFDGETYFGTIVNYDESEPPPFWHVEYDDGDEEDFSKKDLIRALKHYQVHGDDDPNKKRLN</sequence>
<dbReference type="GeneID" id="7442204"/>
<keyword evidence="4" id="KW-0963">Cytoplasm</keyword>
<keyword evidence="16" id="KW-1185">Reference proteome</keyword>
<feature type="domain" description="PTM/DIR17-like Tudor" evidence="14">
    <location>
        <begin position="497"/>
        <end position="540"/>
    </location>
</feature>
<evidence type="ECO:0000256" key="8">
    <source>
        <dbReference type="ARBA" id="ARBA00022840"/>
    </source>
</evidence>
<dbReference type="Gene3D" id="2.30.30.140">
    <property type="match status" value="1"/>
</dbReference>
<dbReference type="PANTHER" id="PTHR34265">
    <property type="entry name" value="TYPE III PANTOTHENATE KINASE"/>
    <property type="match status" value="1"/>
</dbReference>
<dbReference type="KEGG" id="tps:THAPSDRAFT_2124"/>
<dbReference type="SUPFAM" id="SSF53067">
    <property type="entry name" value="Actin-like ATPase domain"/>
    <property type="match status" value="1"/>
</dbReference>
<accession>B8BTF9</accession>
<dbReference type="GO" id="GO:0004594">
    <property type="term" value="F:pantothenate kinase activity"/>
    <property type="evidence" value="ECO:0007669"/>
    <property type="project" value="InterPro"/>
</dbReference>
<comment type="similarity">
    <text evidence="11">Belongs to the type III pantothenate kinase family.</text>
</comment>
<comment type="subunit">
    <text evidence="3">Homodimer.</text>
</comment>
<dbReference type="Pfam" id="PF21743">
    <property type="entry name" value="PTM_DIR17_Tudor"/>
    <property type="match status" value="1"/>
</dbReference>
<evidence type="ECO:0000256" key="4">
    <source>
        <dbReference type="ARBA" id="ARBA00022490"/>
    </source>
</evidence>
<keyword evidence="10" id="KW-0173">Coenzyme A biosynthesis</keyword>
<proteinExistence type="inferred from homology"/>
<dbReference type="GO" id="GO:0005737">
    <property type="term" value="C:cytoplasm"/>
    <property type="evidence" value="ECO:0007669"/>
    <property type="project" value="UniProtKB-SubCell"/>
</dbReference>
<dbReference type="CDD" id="cd20401">
    <property type="entry name" value="Tudor_AtPTM-like"/>
    <property type="match status" value="1"/>
</dbReference>
<dbReference type="EMBL" id="CM000639">
    <property type="protein sequence ID" value="EED94595.1"/>
    <property type="molecule type" value="Genomic_DNA"/>
</dbReference>
<dbReference type="Gene3D" id="3.30.420.40">
    <property type="match status" value="1"/>
</dbReference>
<evidence type="ECO:0000256" key="10">
    <source>
        <dbReference type="ARBA" id="ARBA00022993"/>
    </source>
</evidence>
<dbReference type="InParanoid" id="B8BTF9"/>
<dbReference type="AlphaFoldDB" id="B8BTF9"/>
<dbReference type="PaxDb" id="35128-Thaps2124"/>
<reference evidence="15 16" key="2">
    <citation type="journal article" date="2008" name="Nature">
        <title>The Phaeodactylum genome reveals the evolutionary history of diatom genomes.</title>
        <authorList>
            <person name="Bowler C."/>
            <person name="Allen A.E."/>
            <person name="Badger J.H."/>
            <person name="Grimwood J."/>
            <person name="Jabbari K."/>
            <person name="Kuo A."/>
            <person name="Maheswari U."/>
            <person name="Martens C."/>
            <person name="Maumus F."/>
            <person name="Otillar R.P."/>
            <person name="Rayko E."/>
            <person name="Salamov A."/>
            <person name="Vandepoele K."/>
            <person name="Beszteri B."/>
            <person name="Gruber A."/>
            <person name="Heijde M."/>
            <person name="Katinka M."/>
            <person name="Mock T."/>
            <person name="Valentin K."/>
            <person name="Verret F."/>
            <person name="Berges J.A."/>
            <person name="Brownlee C."/>
            <person name="Cadoret J.P."/>
            <person name="Chiovitti A."/>
            <person name="Choi C.J."/>
            <person name="Coesel S."/>
            <person name="De Martino A."/>
            <person name="Detter J.C."/>
            <person name="Durkin C."/>
            <person name="Falciatore A."/>
            <person name="Fournet J."/>
            <person name="Haruta M."/>
            <person name="Huysman M.J."/>
            <person name="Jenkins B.D."/>
            <person name="Jiroutova K."/>
            <person name="Jorgensen R.E."/>
            <person name="Joubert Y."/>
            <person name="Kaplan A."/>
            <person name="Kroger N."/>
            <person name="Kroth P.G."/>
            <person name="La Roche J."/>
            <person name="Lindquist E."/>
            <person name="Lommer M."/>
            <person name="Martin-Jezequel V."/>
            <person name="Lopez P.J."/>
            <person name="Lucas S."/>
            <person name="Mangogna M."/>
            <person name="McGinnis K."/>
            <person name="Medlin L.K."/>
            <person name="Montsant A."/>
            <person name="Oudot-Le Secq M.P."/>
            <person name="Napoli C."/>
            <person name="Obornik M."/>
            <person name="Parker M.S."/>
            <person name="Petit J.L."/>
            <person name="Porcel B.M."/>
            <person name="Poulsen N."/>
            <person name="Robison M."/>
            <person name="Rychlewski L."/>
            <person name="Rynearson T.A."/>
            <person name="Schmutz J."/>
            <person name="Shapiro H."/>
            <person name="Siaut M."/>
            <person name="Stanley M."/>
            <person name="Sussman M.R."/>
            <person name="Taylor A.R."/>
            <person name="Vardi A."/>
            <person name="von Dassow P."/>
            <person name="Vyverman W."/>
            <person name="Willis A."/>
            <person name="Wyrwicz L.S."/>
            <person name="Rokhsar D.S."/>
            <person name="Weissenbach J."/>
            <person name="Armbrust E.V."/>
            <person name="Green B.R."/>
            <person name="Van de Peer Y."/>
            <person name="Grigoriev I.V."/>
        </authorList>
    </citation>
    <scope>NUCLEOTIDE SEQUENCE [LARGE SCALE GENOMIC DNA]</scope>
    <source>
        <strain evidence="15 16">CCMP1335</strain>
    </source>
</reference>
<evidence type="ECO:0000256" key="2">
    <source>
        <dbReference type="ARBA" id="ARBA00004496"/>
    </source>
</evidence>
<keyword evidence="8" id="KW-0067">ATP-binding</keyword>
<evidence type="ECO:0000256" key="11">
    <source>
        <dbReference type="ARBA" id="ARBA00038036"/>
    </source>
</evidence>
<protein>
    <recommendedName>
        <fullName evidence="12">Type III pantothenate kinase</fullName>
    </recommendedName>
</protein>
<evidence type="ECO:0000256" key="5">
    <source>
        <dbReference type="ARBA" id="ARBA00022679"/>
    </source>
</evidence>
<evidence type="ECO:0000256" key="1">
    <source>
        <dbReference type="ARBA" id="ARBA00001958"/>
    </source>
</evidence>
<dbReference type="InterPro" id="IPR004619">
    <property type="entry name" value="Type_III_PanK"/>
</dbReference>
<evidence type="ECO:0000256" key="7">
    <source>
        <dbReference type="ARBA" id="ARBA00022777"/>
    </source>
</evidence>
<dbReference type="Proteomes" id="UP000001449">
    <property type="component" value="Chromosome 2"/>
</dbReference>
<keyword evidence="7" id="KW-0418">Kinase</keyword>
<dbReference type="InterPro" id="IPR047365">
    <property type="entry name" value="Tudor_AtPTM-like"/>
</dbReference>
<reference evidence="15 16" key="1">
    <citation type="journal article" date="2004" name="Science">
        <title>The genome of the diatom Thalassiosira pseudonana: ecology, evolution, and metabolism.</title>
        <authorList>
            <person name="Armbrust E.V."/>
            <person name="Berges J.A."/>
            <person name="Bowler C."/>
            <person name="Green B.R."/>
            <person name="Martinez D."/>
            <person name="Putnam N.H."/>
            <person name="Zhou S."/>
            <person name="Allen A.E."/>
            <person name="Apt K.E."/>
            <person name="Bechner M."/>
            <person name="Brzezinski M.A."/>
            <person name="Chaal B.K."/>
            <person name="Chiovitti A."/>
            <person name="Davis A.K."/>
            <person name="Demarest M.S."/>
            <person name="Detter J.C."/>
            <person name="Glavina T."/>
            <person name="Goodstein D."/>
            <person name="Hadi M.Z."/>
            <person name="Hellsten U."/>
            <person name="Hildebrand M."/>
            <person name="Jenkins B.D."/>
            <person name="Jurka J."/>
            <person name="Kapitonov V.V."/>
            <person name="Kroger N."/>
            <person name="Lau W.W."/>
            <person name="Lane T.W."/>
            <person name="Larimer F.W."/>
            <person name="Lippmeier J.C."/>
            <person name="Lucas S."/>
            <person name="Medina M."/>
            <person name="Montsant A."/>
            <person name="Obornik M."/>
            <person name="Parker M.S."/>
            <person name="Palenik B."/>
            <person name="Pazour G.J."/>
            <person name="Richardson P.M."/>
            <person name="Rynearson T.A."/>
            <person name="Saito M.A."/>
            <person name="Schwartz D.C."/>
            <person name="Thamatrakoln K."/>
            <person name="Valentin K."/>
            <person name="Vardi A."/>
            <person name="Wilkerson F.P."/>
            <person name="Rokhsar D.S."/>
        </authorList>
    </citation>
    <scope>NUCLEOTIDE SEQUENCE [LARGE SCALE GENOMIC DNA]</scope>
    <source>
        <strain evidence="15 16">CCMP1335</strain>
    </source>
</reference>
<dbReference type="HOGENOM" id="CLU_432453_0_0_1"/>
<comment type="cofactor">
    <cofactor evidence="1">
        <name>K(+)</name>
        <dbReference type="ChEBI" id="CHEBI:29103"/>
    </cofactor>
</comment>
<feature type="compositionally biased region" description="Basic and acidic residues" evidence="13">
    <location>
        <begin position="430"/>
        <end position="449"/>
    </location>
</feature>
<name>B8BTF9_THAPS</name>